<comment type="caution">
    <text evidence="6">The sequence shown here is derived from an EMBL/GenBank/DDBJ whole genome shotgun (WGS) entry which is preliminary data.</text>
</comment>
<dbReference type="InterPro" id="IPR007863">
    <property type="entry name" value="Peptidase_M16_C"/>
</dbReference>
<dbReference type="PANTHER" id="PTHR11851:SF226">
    <property type="entry name" value="CYTOCHROME B-C1 COMPLEX SUBUNIT 2, MITOCHONDRIAL"/>
    <property type="match status" value="1"/>
</dbReference>
<dbReference type="InterPro" id="IPR050361">
    <property type="entry name" value="MPP/UQCRC_Complex"/>
</dbReference>
<dbReference type="EMBL" id="JANEYF010004457">
    <property type="protein sequence ID" value="KAJ8931136.1"/>
    <property type="molecule type" value="Genomic_DNA"/>
</dbReference>
<dbReference type="Pfam" id="PF05193">
    <property type="entry name" value="Peptidase_M16_C"/>
    <property type="match status" value="1"/>
</dbReference>
<dbReference type="GO" id="GO:0005739">
    <property type="term" value="C:mitochondrion"/>
    <property type="evidence" value="ECO:0007669"/>
    <property type="project" value="UniProtKB-SubCell"/>
</dbReference>
<organism evidence="6 7">
    <name type="scientific">Rhamnusium bicolor</name>
    <dbReference type="NCBI Taxonomy" id="1586634"/>
    <lineage>
        <taxon>Eukaryota</taxon>
        <taxon>Metazoa</taxon>
        <taxon>Ecdysozoa</taxon>
        <taxon>Arthropoda</taxon>
        <taxon>Hexapoda</taxon>
        <taxon>Insecta</taxon>
        <taxon>Pterygota</taxon>
        <taxon>Neoptera</taxon>
        <taxon>Endopterygota</taxon>
        <taxon>Coleoptera</taxon>
        <taxon>Polyphaga</taxon>
        <taxon>Cucujiformia</taxon>
        <taxon>Chrysomeloidea</taxon>
        <taxon>Cerambycidae</taxon>
        <taxon>Lepturinae</taxon>
        <taxon>Rhagiini</taxon>
        <taxon>Rhamnusium</taxon>
    </lineage>
</organism>
<dbReference type="FunFam" id="3.30.830.10:FF:000039">
    <property type="entry name" value="Ubiquinol-cytochrome c reductase core subunit 2"/>
    <property type="match status" value="1"/>
</dbReference>
<evidence type="ECO:0000313" key="7">
    <source>
        <dbReference type="Proteomes" id="UP001162156"/>
    </source>
</evidence>
<dbReference type="AlphaFoldDB" id="A0AAV8WZU0"/>
<dbReference type="GO" id="GO:0016020">
    <property type="term" value="C:membrane"/>
    <property type="evidence" value="ECO:0007669"/>
    <property type="project" value="UniProtKB-ARBA"/>
</dbReference>
<dbReference type="SUPFAM" id="SSF63411">
    <property type="entry name" value="LuxS/MPP-like metallohydrolase"/>
    <property type="match status" value="2"/>
</dbReference>
<dbReference type="Gene3D" id="3.30.830.10">
    <property type="entry name" value="Metalloenzyme, LuxS/M16 peptidase-like"/>
    <property type="match status" value="2"/>
</dbReference>
<feature type="domain" description="Peptidase M16 N-terminal" evidence="4">
    <location>
        <begin position="44"/>
        <end position="186"/>
    </location>
</feature>
<dbReference type="InterPro" id="IPR011765">
    <property type="entry name" value="Pept_M16_N"/>
</dbReference>
<dbReference type="PANTHER" id="PTHR11851">
    <property type="entry name" value="METALLOPROTEASE"/>
    <property type="match status" value="1"/>
</dbReference>
<comment type="subcellular location">
    <subcellularLocation>
        <location evidence="1">Mitochondrion</location>
    </subcellularLocation>
</comment>
<feature type="domain" description="Peptidase M16 C-terminal" evidence="5">
    <location>
        <begin position="193"/>
        <end position="366"/>
    </location>
</feature>
<evidence type="ECO:0000256" key="3">
    <source>
        <dbReference type="ARBA" id="ARBA00023128"/>
    </source>
</evidence>
<evidence type="ECO:0000256" key="2">
    <source>
        <dbReference type="ARBA" id="ARBA00022946"/>
    </source>
</evidence>
<keyword evidence="3" id="KW-0496">Mitochondrion</keyword>
<proteinExistence type="predicted"/>
<reference evidence="6" key="1">
    <citation type="journal article" date="2023" name="Insect Mol. Biol.">
        <title>Genome sequencing provides insights into the evolution of gene families encoding plant cell wall-degrading enzymes in longhorned beetles.</title>
        <authorList>
            <person name="Shin N.R."/>
            <person name="Okamura Y."/>
            <person name="Kirsch R."/>
            <person name="Pauchet Y."/>
        </authorList>
    </citation>
    <scope>NUCLEOTIDE SEQUENCE</scope>
    <source>
        <strain evidence="6">RBIC_L_NR</strain>
    </source>
</reference>
<protein>
    <recommendedName>
        <fullName evidence="8">Cytochrome b-c1 complex subunit 2, mitochondrial</fullName>
    </recommendedName>
</protein>
<evidence type="ECO:0000259" key="4">
    <source>
        <dbReference type="Pfam" id="PF00675"/>
    </source>
</evidence>
<dbReference type="FunFam" id="3.30.830.10:FF:000021">
    <property type="entry name" value="Cytochrome b-c1 complex subunit 2"/>
    <property type="match status" value="1"/>
</dbReference>
<keyword evidence="2" id="KW-0809">Transit peptide</keyword>
<evidence type="ECO:0000313" key="6">
    <source>
        <dbReference type="EMBL" id="KAJ8931136.1"/>
    </source>
</evidence>
<dbReference type="Proteomes" id="UP001162156">
    <property type="component" value="Unassembled WGS sequence"/>
</dbReference>
<dbReference type="InterPro" id="IPR011249">
    <property type="entry name" value="Metalloenz_LuxS/M16"/>
</dbReference>
<evidence type="ECO:0000256" key="1">
    <source>
        <dbReference type="ARBA" id="ARBA00004173"/>
    </source>
</evidence>
<accession>A0AAV8WZU0</accession>
<dbReference type="GO" id="GO:0046872">
    <property type="term" value="F:metal ion binding"/>
    <property type="evidence" value="ECO:0007669"/>
    <property type="project" value="InterPro"/>
</dbReference>
<name>A0AAV8WZU0_9CUCU</name>
<keyword evidence="7" id="KW-1185">Reference proteome</keyword>
<sequence>MASNLAKAPLFRAVTSRGYAQLAPVSGNPNYDIKSTILPNKLAVASGDNESPITRISIVFRAGSRNESSENLGVTHVLRTSAGLSTKNATQFAIIRNIQQVGANLSATSDREIISYTLEGTRSAVEKALPFLTEVATQQVFKPWEVSDNSNRLLLEIATRPLQLRAIDLLHNAAFRTGLGNSLFIPKSQIGRISTETLQHYVATNFLTGRAAVVGLGVNHAELTQYAQALKLNSGEGCTPSSPYKGGELRSNKGGNLAFVAVAGEGASLKDSKEALAFAVLQRAVGIGPQIKWSTTDNGLFSKSIGCSPEEYASTAINVSYSDTGLFGILLAAPSKSAGRFVESAVKLLKSSNISEEDVTRGKNQLKTALLLEAESGSNVVQDIATQAAILGNAQTACQISTAVDSVSVSDVQSALKKVGQKLTIASIGNLSSVPYLDELK</sequence>
<dbReference type="Pfam" id="PF00675">
    <property type="entry name" value="Peptidase_M16"/>
    <property type="match status" value="1"/>
</dbReference>
<evidence type="ECO:0000259" key="5">
    <source>
        <dbReference type="Pfam" id="PF05193"/>
    </source>
</evidence>
<gene>
    <name evidence="6" type="ORF">NQ314_015990</name>
</gene>
<evidence type="ECO:0008006" key="8">
    <source>
        <dbReference type="Google" id="ProtNLM"/>
    </source>
</evidence>